<evidence type="ECO:0000256" key="1">
    <source>
        <dbReference type="SAM" id="MobiDB-lite"/>
    </source>
</evidence>
<keyword evidence="2" id="KW-0812">Transmembrane</keyword>
<evidence type="ECO:0000313" key="3">
    <source>
        <dbReference type="EMBL" id="KAF7567988.1"/>
    </source>
</evidence>
<keyword evidence="2" id="KW-1133">Transmembrane helix</keyword>
<organism evidence="3 4">
    <name type="scientific">Pyrenophora tritici-repentis</name>
    <dbReference type="NCBI Taxonomy" id="45151"/>
    <lineage>
        <taxon>Eukaryota</taxon>
        <taxon>Fungi</taxon>
        <taxon>Dikarya</taxon>
        <taxon>Ascomycota</taxon>
        <taxon>Pezizomycotina</taxon>
        <taxon>Dothideomycetes</taxon>
        <taxon>Pleosporomycetidae</taxon>
        <taxon>Pleosporales</taxon>
        <taxon>Pleosporineae</taxon>
        <taxon>Pleosporaceae</taxon>
        <taxon>Pyrenophora</taxon>
    </lineage>
</organism>
<protein>
    <submittedName>
        <fullName evidence="3">Uncharacterized protein</fullName>
    </submittedName>
</protein>
<proteinExistence type="predicted"/>
<accession>A0A2W1HD31</accession>
<gene>
    <name evidence="3" type="ORF">PtrM4_126010</name>
</gene>
<dbReference type="EMBL" id="NQIK02000007">
    <property type="protein sequence ID" value="KAF7567988.1"/>
    <property type="molecule type" value="Genomic_DNA"/>
</dbReference>
<feature type="transmembrane region" description="Helical" evidence="2">
    <location>
        <begin position="68"/>
        <end position="87"/>
    </location>
</feature>
<evidence type="ECO:0000313" key="4">
    <source>
        <dbReference type="Proteomes" id="UP000245464"/>
    </source>
</evidence>
<dbReference type="RefSeq" id="XP_001939717.2">
    <property type="nucleotide sequence ID" value="XM_001939682.2"/>
</dbReference>
<evidence type="ECO:0000256" key="2">
    <source>
        <dbReference type="SAM" id="Phobius"/>
    </source>
</evidence>
<dbReference type="GeneID" id="6347675"/>
<dbReference type="KEGG" id="ptrr:6347675"/>
<dbReference type="AlphaFoldDB" id="A0A2W1HD31"/>
<dbReference type="Proteomes" id="UP000245464">
    <property type="component" value="Chromosome 7"/>
</dbReference>
<keyword evidence="2" id="KW-0472">Membrane</keyword>
<comment type="caution">
    <text evidence="3">The sequence shown here is derived from an EMBL/GenBank/DDBJ whole genome shotgun (WGS) entry which is preliminary data.</text>
</comment>
<feature type="compositionally biased region" description="Basic and acidic residues" evidence="1">
    <location>
        <begin position="323"/>
        <end position="332"/>
    </location>
</feature>
<sequence length="365" mass="40343">MSSPDVHEQEIDARSRSALASTKRNLRYLYDPKTAPNAVSSRRTRAVLRVLRSGIIFAFWKLVRYAKYVAIGSLVATIGAGAFGTVVSGAGFMLAPTGIAGTIFAATIWGVGKFAVKKVKKRWGTDHAANKQADGSFYINRPATQLPDHKMQDVYLIIRVEANRPKTKTEAGEPGKAAAPVVSLDSSNPVVTLHDVTKGSLPSRLRVKNHGSSVDIRHITNPSTSRTYSVACEKKPNPEETWSIPASFTSAEEALAHLGNIPEWAKESCRDRDIALKKEPYKQKLSKWKISWEGERCVKIKHNEDSITWYLLETIICEEPRSKEMKEQDKADLGGMGTRSKSKKAAKTVKEQEGYEDAIMEDLGI</sequence>
<reference evidence="3" key="1">
    <citation type="journal article" date="2018" name="BMC Genomics">
        <title>Comparative genomics of the wheat fungal pathogen Pyrenophora tritici-repentis reveals chromosomal variations and genome plasticity.</title>
        <authorList>
            <person name="Moolhuijzen P."/>
            <person name="See P.T."/>
            <person name="Hane J.K."/>
            <person name="Shi G."/>
            <person name="Liu Z."/>
            <person name="Oliver R.P."/>
            <person name="Moffat C.S."/>
        </authorList>
    </citation>
    <scope>NUCLEOTIDE SEQUENCE [LARGE SCALE GENOMIC DNA]</scope>
    <source>
        <strain evidence="3">M4</strain>
    </source>
</reference>
<name>A0A2W1HD31_9PLEO</name>
<feature type="transmembrane region" description="Helical" evidence="2">
    <location>
        <begin position="93"/>
        <end position="112"/>
    </location>
</feature>
<feature type="region of interest" description="Disordered" evidence="1">
    <location>
        <begin position="323"/>
        <end position="351"/>
    </location>
</feature>